<evidence type="ECO:0000313" key="3">
    <source>
        <dbReference type="Proteomes" id="UP001623290"/>
    </source>
</evidence>
<feature type="transmembrane region" description="Helical" evidence="1">
    <location>
        <begin position="103"/>
        <end position="126"/>
    </location>
</feature>
<dbReference type="RefSeq" id="WP_406720757.1">
    <property type="nucleotide sequence ID" value="NZ_CP135443.1"/>
</dbReference>
<sequence length="176" mass="19593">MDFTNTIFALIDMHSFSSLWYWIMLAVCWSFAAHFAMGIPYDLVTQYRRNAETADDLVLAAGLSARRLIRFSQAKAALTAGWFFLTSFLLVTGFGYGAELAQAAFLLGVPLSFVTIMTLYNAKLLLSLSENGQAEAIANFVHGARFRVQLLGMSVIFVTALWGMLSNLLSQTIRLW</sequence>
<dbReference type="EMBL" id="CP135443">
    <property type="protein sequence ID" value="WRY33525.1"/>
    <property type="molecule type" value="Genomic_DNA"/>
</dbReference>
<evidence type="ECO:0000313" key="2">
    <source>
        <dbReference type="EMBL" id="WRY33525.1"/>
    </source>
</evidence>
<reference evidence="2 3" key="1">
    <citation type="submission" date="2023-09" db="EMBL/GenBank/DDBJ databases">
        <title>Thioclava shenzhenensis sp. nov., a multidrug resistant bacteria-antagonizing species isolated from coastal seawater.</title>
        <authorList>
            <person name="Long M."/>
        </authorList>
    </citation>
    <scope>NUCLEOTIDE SEQUENCE [LARGE SCALE GENOMIC DNA]</scope>
    <source>
        <strain evidence="2 3">FTW29</strain>
    </source>
</reference>
<keyword evidence="1" id="KW-1133">Transmembrane helix</keyword>
<name>A0ABZ1E0A3_9RHOB</name>
<organism evidence="2 3">
    <name type="scientific">Thioclava litoralis</name>
    <dbReference type="NCBI Taxonomy" id="3076557"/>
    <lineage>
        <taxon>Bacteria</taxon>
        <taxon>Pseudomonadati</taxon>
        <taxon>Pseudomonadota</taxon>
        <taxon>Alphaproteobacteria</taxon>
        <taxon>Rhodobacterales</taxon>
        <taxon>Paracoccaceae</taxon>
        <taxon>Thioclava</taxon>
    </lineage>
</organism>
<protein>
    <submittedName>
        <fullName evidence="2">Component of SufBCD complex</fullName>
    </submittedName>
</protein>
<keyword evidence="1" id="KW-0472">Membrane</keyword>
<feature type="transmembrane region" description="Helical" evidence="1">
    <location>
        <begin position="146"/>
        <end position="165"/>
    </location>
</feature>
<feature type="transmembrane region" description="Helical" evidence="1">
    <location>
        <begin position="20"/>
        <end position="39"/>
    </location>
</feature>
<keyword evidence="3" id="KW-1185">Reference proteome</keyword>
<dbReference type="Proteomes" id="UP001623290">
    <property type="component" value="Chromosome"/>
</dbReference>
<proteinExistence type="predicted"/>
<keyword evidence="1" id="KW-0812">Transmembrane</keyword>
<feature type="transmembrane region" description="Helical" evidence="1">
    <location>
        <begin position="76"/>
        <end position="97"/>
    </location>
</feature>
<evidence type="ECO:0000256" key="1">
    <source>
        <dbReference type="SAM" id="Phobius"/>
    </source>
</evidence>
<accession>A0ABZ1E0A3</accession>
<gene>
    <name evidence="2" type="ORF">RPE78_12695</name>
</gene>